<evidence type="ECO:0008006" key="4">
    <source>
        <dbReference type="Google" id="ProtNLM"/>
    </source>
</evidence>
<keyword evidence="1" id="KW-0732">Signal</keyword>
<dbReference type="Gene3D" id="3.40.50.720">
    <property type="entry name" value="NAD(P)-binding Rossmann-like Domain"/>
    <property type="match status" value="1"/>
</dbReference>
<dbReference type="KEGG" id="fcy:FRACYDRAFT_261603"/>
<organism evidence="2 3">
    <name type="scientific">Fragilariopsis cylindrus CCMP1102</name>
    <dbReference type="NCBI Taxonomy" id="635003"/>
    <lineage>
        <taxon>Eukaryota</taxon>
        <taxon>Sar</taxon>
        <taxon>Stramenopiles</taxon>
        <taxon>Ochrophyta</taxon>
        <taxon>Bacillariophyta</taxon>
        <taxon>Bacillariophyceae</taxon>
        <taxon>Bacillariophycidae</taxon>
        <taxon>Bacillariales</taxon>
        <taxon>Bacillariaceae</taxon>
        <taxon>Fragilariopsis</taxon>
    </lineage>
</organism>
<sequence>MMLRTITLSCSLLCLTALSLSRIIGETEAKTAVLFGATGAVGNEVFRAMLAEKKPFFTKVILVGRRPFPPEVIDPVALWDELPLEVIKFEDISDLGNVDQHDELAAMEADACFIAVGNAFPQRSDLHDWHFVEVTMAKSMTRLCGKMQATTITVFTAIDSEQPDPTPYSKEELTETGTPMGWWPVLMGTMRMMGLKETAVASEVSKMTTHIPLVRIFQPSNIITEEIRYGWLDWTVFKFHAVFDPWLPTRYHSVTTELLAYAMVTDSINILSGSTASASASTTVGNVGEDGATRFTYGDFVRIAAGEDVGEKHTEL</sequence>
<keyword evidence="3" id="KW-1185">Reference proteome</keyword>
<accession>A0A1E7FB75</accession>
<evidence type="ECO:0000256" key="1">
    <source>
        <dbReference type="SAM" id="SignalP"/>
    </source>
</evidence>
<dbReference type="Proteomes" id="UP000095751">
    <property type="component" value="Unassembled WGS sequence"/>
</dbReference>
<dbReference type="InParanoid" id="A0A1E7FB75"/>
<gene>
    <name evidence="2" type="ORF">FRACYDRAFT_261603</name>
</gene>
<dbReference type="EMBL" id="KV784359">
    <property type="protein sequence ID" value="OEU15265.1"/>
    <property type="molecule type" value="Genomic_DNA"/>
</dbReference>
<dbReference type="AlphaFoldDB" id="A0A1E7FB75"/>
<feature type="chain" id="PRO_5009192906" description="NAD(P)-binding domain-containing protein" evidence="1">
    <location>
        <begin position="30"/>
        <end position="316"/>
    </location>
</feature>
<reference evidence="2 3" key="1">
    <citation type="submission" date="2016-09" db="EMBL/GenBank/DDBJ databases">
        <title>Extensive genetic diversity and differential bi-allelic expression allows diatom success in the polar Southern Ocean.</title>
        <authorList>
            <consortium name="DOE Joint Genome Institute"/>
            <person name="Mock T."/>
            <person name="Otillar R.P."/>
            <person name="Strauss J."/>
            <person name="Dupont C."/>
            <person name="Frickenhaus S."/>
            <person name="Maumus F."/>
            <person name="Mcmullan M."/>
            <person name="Sanges R."/>
            <person name="Schmutz J."/>
            <person name="Toseland A."/>
            <person name="Valas R."/>
            <person name="Veluchamy A."/>
            <person name="Ward B.J."/>
            <person name="Allen A."/>
            <person name="Barry K."/>
            <person name="Falciatore A."/>
            <person name="Ferrante M."/>
            <person name="Fortunato A.E."/>
            <person name="Gloeckner G."/>
            <person name="Gruber A."/>
            <person name="Hipkin R."/>
            <person name="Janech M."/>
            <person name="Kroth P."/>
            <person name="Leese F."/>
            <person name="Lindquist E."/>
            <person name="Lyon B.R."/>
            <person name="Martin J."/>
            <person name="Mayer C."/>
            <person name="Parker M."/>
            <person name="Quesneville H."/>
            <person name="Raymond J."/>
            <person name="Uhlig C."/>
            <person name="Valentin K.U."/>
            <person name="Worden A.Z."/>
            <person name="Armbrust E.V."/>
            <person name="Bowler C."/>
            <person name="Green B."/>
            <person name="Moulton V."/>
            <person name="Van Oosterhout C."/>
            <person name="Grigoriev I."/>
        </authorList>
    </citation>
    <scope>NUCLEOTIDE SEQUENCE [LARGE SCALE GENOMIC DNA]</scope>
    <source>
        <strain evidence="2 3">CCMP1102</strain>
    </source>
</reference>
<feature type="signal peptide" evidence="1">
    <location>
        <begin position="1"/>
        <end position="29"/>
    </location>
</feature>
<dbReference type="InterPro" id="IPR036291">
    <property type="entry name" value="NAD(P)-bd_dom_sf"/>
</dbReference>
<dbReference type="OrthoDB" id="43995at2759"/>
<dbReference type="SUPFAM" id="SSF51735">
    <property type="entry name" value="NAD(P)-binding Rossmann-fold domains"/>
    <property type="match status" value="1"/>
</dbReference>
<evidence type="ECO:0000313" key="3">
    <source>
        <dbReference type="Proteomes" id="UP000095751"/>
    </source>
</evidence>
<name>A0A1E7FB75_9STRA</name>
<protein>
    <recommendedName>
        <fullName evidence="4">NAD(P)-binding domain-containing protein</fullName>
    </recommendedName>
</protein>
<evidence type="ECO:0000313" key="2">
    <source>
        <dbReference type="EMBL" id="OEU15265.1"/>
    </source>
</evidence>
<proteinExistence type="predicted"/>